<dbReference type="InterPro" id="IPR016197">
    <property type="entry name" value="Chromo-like_dom_sf"/>
</dbReference>
<evidence type="ECO:0000256" key="2">
    <source>
        <dbReference type="ARBA" id="ARBA00004286"/>
    </source>
</evidence>
<dbReference type="Gene3D" id="2.40.50.40">
    <property type="match status" value="2"/>
</dbReference>
<keyword evidence="4" id="KW-0539">Nucleus</keyword>
<comment type="subcellular location">
    <subcellularLocation>
        <location evidence="2">Chromosome</location>
    </subcellularLocation>
    <subcellularLocation>
        <location evidence="1">Nucleus</location>
    </subcellularLocation>
</comment>
<dbReference type="PROSITE" id="PS50013">
    <property type="entry name" value="CHROMO_2"/>
    <property type="match status" value="1"/>
</dbReference>
<evidence type="ECO:0000259" key="6">
    <source>
        <dbReference type="PROSITE" id="PS50013"/>
    </source>
</evidence>
<evidence type="ECO:0000256" key="5">
    <source>
        <dbReference type="SAM" id="MobiDB-lite"/>
    </source>
</evidence>
<proteinExistence type="predicted"/>
<dbReference type="SMART" id="SM00298">
    <property type="entry name" value="CHROMO"/>
    <property type="match status" value="1"/>
</dbReference>
<sequence>MSDNLNGCPTNSNGKRSAGGESPIDDQDAEYIVEKIVGKSFLDGRPQVLVKWQGYPIEQSTWEPLEEMDKCLDLVSDYEQQLFYDCQEKAKIERELAKDVYPKAVTTAVGASKQSEGSSVQATQVKVVNEQPDPLLPTASFGGSPTKVTTQWLPPFPVLVKQEDQEYPTMFSGKMKPMVSLTQEKQLTTVEEEDQVSVHLVKQEDQDYPTTFSSVQEKQQNIVEEGDQGLPTTSEIKLAETSTANAAVKQKDQEAPTTSSGRKTAWGSNQPWNGKKKGKYGKNKAKLAKKSKAASTQQKPTTMDVGSEEDEDLKNSMPVASGKGAKPKKLKLASAKETSDETLGAAAPFPLARCAASAALPENPPQDALNALPDLEQMTIKDPDQIKIDQLLAELDDRLSRPAGNFFKLSRGRGNGGRNGRGGRRAAGNPWNQPYQGVFGLDRGLEMEKVEHSFKIRGFHFLFVTWKGCPEMDTVTLPSVRYLYPQLVIDYLETLKSKRR</sequence>
<dbReference type="RefSeq" id="XP_065723513.2">
    <property type="nucleotide sequence ID" value="XM_065867441.2"/>
</dbReference>
<feature type="compositionally biased region" description="Polar residues" evidence="5">
    <location>
        <begin position="1"/>
        <end position="15"/>
    </location>
</feature>
<dbReference type="Proteomes" id="UP001652628">
    <property type="component" value="Chromosome X"/>
</dbReference>
<accession>A0AB40DJE1</accession>
<dbReference type="SUPFAM" id="SSF54160">
    <property type="entry name" value="Chromo domain-like"/>
    <property type="match status" value="2"/>
</dbReference>
<dbReference type="RefSeq" id="XP_070853802.1">
    <property type="nucleotide sequence ID" value="XM_070997701.1"/>
</dbReference>
<dbReference type="InterPro" id="IPR000953">
    <property type="entry name" value="Chromo/chromo_shadow_dom"/>
</dbReference>
<keyword evidence="3" id="KW-0158">Chromosome</keyword>
<feature type="region of interest" description="Disordered" evidence="5">
    <location>
        <begin position="244"/>
        <end position="342"/>
    </location>
</feature>
<evidence type="ECO:0000256" key="1">
    <source>
        <dbReference type="ARBA" id="ARBA00004123"/>
    </source>
</evidence>
<evidence type="ECO:0000256" key="4">
    <source>
        <dbReference type="ARBA" id="ARBA00023242"/>
    </source>
</evidence>
<dbReference type="InterPro" id="IPR051219">
    <property type="entry name" value="Heterochromatin_chromo-domain"/>
</dbReference>
<feature type="compositionally biased region" description="Polar residues" evidence="5">
    <location>
        <begin position="255"/>
        <end position="272"/>
    </location>
</feature>
<protein>
    <submittedName>
        <fullName evidence="8 9">Chromo domain-containing protein rhino</fullName>
    </submittedName>
</protein>
<feature type="compositionally biased region" description="Basic residues" evidence="5">
    <location>
        <begin position="274"/>
        <end position="292"/>
    </location>
</feature>
<feature type="compositionally biased region" description="Polar residues" evidence="5">
    <location>
        <begin position="208"/>
        <end position="222"/>
    </location>
</feature>
<feature type="region of interest" description="Disordered" evidence="5">
    <location>
        <begin position="203"/>
        <end position="231"/>
    </location>
</feature>
<name>A0AB40DJE1_DROSZ</name>
<dbReference type="GeneID" id="136117256"/>
<dbReference type="CDD" id="cd00034">
    <property type="entry name" value="CSD"/>
    <property type="match status" value="1"/>
</dbReference>
<dbReference type="GO" id="GO:0005634">
    <property type="term" value="C:nucleus"/>
    <property type="evidence" value="ECO:0007669"/>
    <property type="project" value="UniProtKB-SubCell"/>
</dbReference>
<dbReference type="GO" id="GO:0005694">
    <property type="term" value="C:chromosome"/>
    <property type="evidence" value="ECO:0007669"/>
    <property type="project" value="UniProtKB-SubCell"/>
</dbReference>
<dbReference type="InterPro" id="IPR023780">
    <property type="entry name" value="Chromo_domain"/>
</dbReference>
<reference evidence="8 9" key="1">
    <citation type="submission" date="2025-05" db="UniProtKB">
        <authorList>
            <consortium name="RefSeq"/>
        </authorList>
    </citation>
    <scope>IDENTIFICATION</scope>
</reference>
<evidence type="ECO:0000313" key="8">
    <source>
        <dbReference type="RefSeq" id="XP_065723513.2"/>
    </source>
</evidence>
<dbReference type="Pfam" id="PF00385">
    <property type="entry name" value="Chromo"/>
    <property type="match status" value="1"/>
</dbReference>
<organism evidence="7 8">
    <name type="scientific">Drosophila suzukii</name>
    <name type="common">Spotted-wing drosophila fruit fly</name>
    <dbReference type="NCBI Taxonomy" id="28584"/>
    <lineage>
        <taxon>Eukaryota</taxon>
        <taxon>Metazoa</taxon>
        <taxon>Ecdysozoa</taxon>
        <taxon>Arthropoda</taxon>
        <taxon>Hexapoda</taxon>
        <taxon>Insecta</taxon>
        <taxon>Pterygota</taxon>
        <taxon>Neoptera</taxon>
        <taxon>Endopterygota</taxon>
        <taxon>Diptera</taxon>
        <taxon>Brachycera</taxon>
        <taxon>Muscomorpha</taxon>
        <taxon>Ephydroidea</taxon>
        <taxon>Drosophilidae</taxon>
        <taxon>Drosophila</taxon>
        <taxon>Sophophora</taxon>
    </lineage>
</organism>
<gene>
    <name evidence="8 9" type="primary">LOC136117256</name>
</gene>
<feature type="region of interest" description="Disordered" evidence="5">
    <location>
        <begin position="406"/>
        <end position="429"/>
    </location>
</feature>
<dbReference type="PANTHER" id="PTHR22812">
    <property type="entry name" value="CHROMOBOX PROTEIN"/>
    <property type="match status" value="1"/>
</dbReference>
<evidence type="ECO:0000313" key="9">
    <source>
        <dbReference type="RefSeq" id="XP_070853802.1"/>
    </source>
</evidence>
<feature type="domain" description="Chromo" evidence="6">
    <location>
        <begin position="31"/>
        <end position="81"/>
    </location>
</feature>
<evidence type="ECO:0000256" key="3">
    <source>
        <dbReference type="ARBA" id="ARBA00022454"/>
    </source>
</evidence>
<keyword evidence="7" id="KW-1185">Reference proteome</keyword>
<evidence type="ECO:0000313" key="7">
    <source>
        <dbReference type="Proteomes" id="UP001652628"/>
    </source>
</evidence>
<feature type="region of interest" description="Disordered" evidence="5">
    <location>
        <begin position="1"/>
        <end position="25"/>
    </location>
</feature>
<dbReference type="AlphaFoldDB" id="A0AB40DJE1"/>